<dbReference type="AlphaFoldDB" id="A0A9W9YCF6"/>
<proteinExistence type="predicted"/>
<dbReference type="OrthoDB" id="5971223at2759"/>
<dbReference type="EMBL" id="MU827786">
    <property type="protein sequence ID" value="KAJ7333661.1"/>
    <property type="molecule type" value="Genomic_DNA"/>
</dbReference>
<reference evidence="3" key="1">
    <citation type="submission" date="2023-01" db="EMBL/GenBank/DDBJ databases">
        <title>Genome assembly of the deep-sea coral Lophelia pertusa.</title>
        <authorList>
            <person name="Herrera S."/>
            <person name="Cordes E."/>
        </authorList>
    </citation>
    <scope>NUCLEOTIDE SEQUENCE</scope>
    <source>
        <strain evidence="3">USNM1676648</strain>
        <tissue evidence="3">Polyp</tissue>
    </source>
</reference>
<feature type="chain" id="PRO_5040928433" evidence="2">
    <location>
        <begin position="22"/>
        <end position="524"/>
    </location>
</feature>
<evidence type="ECO:0000256" key="2">
    <source>
        <dbReference type="SAM" id="SignalP"/>
    </source>
</evidence>
<protein>
    <submittedName>
        <fullName evidence="3">Uncharacterized protein</fullName>
    </submittedName>
</protein>
<keyword evidence="1" id="KW-1133">Transmembrane helix</keyword>
<evidence type="ECO:0000313" key="4">
    <source>
        <dbReference type="Proteomes" id="UP001163046"/>
    </source>
</evidence>
<feature type="transmembrane region" description="Helical" evidence="1">
    <location>
        <begin position="221"/>
        <end position="242"/>
    </location>
</feature>
<keyword evidence="2" id="KW-0732">Signal</keyword>
<evidence type="ECO:0000256" key="1">
    <source>
        <dbReference type="SAM" id="Phobius"/>
    </source>
</evidence>
<keyword evidence="1" id="KW-0472">Membrane</keyword>
<feature type="signal peptide" evidence="2">
    <location>
        <begin position="1"/>
        <end position="21"/>
    </location>
</feature>
<comment type="caution">
    <text evidence="3">The sequence shown here is derived from an EMBL/GenBank/DDBJ whole genome shotgun (WGS) entry which is preliminary data.</text>
</comment>
<accession>A0A9W9YCF6</accession>
<sequence length="524" mass="56771">MTYSVLVLYFWTIAFHGPALFSPKPCAVSASASGLAAFTKTVTRYSNAAKVPNTLIGAFSRSRSVAALSLVEQKKLWDAKESLAQSALTLFVLDIGGGMALPVAEKVVKYVQKEPLFENTRLAVKNYDRIRELEFLKPASGGNIDKGAIQRAKEALKNTLKADIGKFPRSSGVGKVFTKASKWLKGASIFEVLGPITDVLTIGLNIWGLDIAIRDHNPGGIAAATLSIAAGLVGIGTFIVAIATGMAVLGPIGALVGAFLSIAATLVELIFSSSGYDKAAVKAYEERLGQLTYVRDACKTRIDWRMETLGKMASPYSDVYVNNQAACISDTIFDLKMADVQTDSKSSFYGRTFVGPGPLGISEAQEEVEDLQYVCIGYYNFIQSPIKPLEPPFSGLGKELGWVGFDFYGKFKKGTEYGGVHVFVDSDMISESGLTGVDIDTAKHYSGGSDSSEQQNDVISIGDYKDLKIMRNTKPPERDSTKVKTRNGHDSLNINGMIGKFESSYEINSRPIWEKGGMFFPFKE</sequence>
<feature type="transmembrane region" description="Helical" evidence="1">
    <location>
        <begin position="248"/>
        <end position="271"/>
    </location>
</feature>
<dbReference type="Proteomes" id="UP001163046">
    <property type="component" value="Unassembled WGS sequence"/>
</dbReference>
<keyword evidence="1" id="KW-0812">Transmembrane</keyword>
<keyword evidence="4" id="KW-1185">Reference proteome</keyword>
<gene>
    <name evidence="3" type="ORF">OS493_017205</name>
</gene>
<organism evidence="3 4">
    <name type="scientific">Desmophyllum pertusum</name>
    <dbReference type="NCBI Taxonomy" id="174260"/>
    <lineage>
        <taxon>Eukaryota</taxon>
        <taxon>Metazoa</taxon>
        <taxon>Cnidaria</taxon>
        <taxon>Anthozoa</taxon>
        <taxon>Hexacorallia</taxon>
        <taxon>Scleractinia</taxon>
        <taxon>Caryophylliina</taxon>
        <taxon>Caryophylliidae</taxon>
        <taxon>Desmophyllum</taxon>
    </lineage>
</organism>
<evidence type="ECO:0000313" key="3">
    <source>
        <dbReference type="EMBL" id="KAJ7333661.1"/>
    </source>
</evidence>
<name>A0A9W9YCF6_9CNID</name>